<dbReference type="EMBL" id="MU117997">
    <property type="protein sequence ID" value="KAF9649506.1"/>
    <property type="molecule type" value="Genomic_DNA"/>
</dbReference>
<organism evidence="1 2">
    <name type="scientific">Thelephora ganbajun</name>
    <name type="common">Ganba fungus</name>
    <dbReference type="NCBI Taxonomy" id="370292"/>
    <lineage>
        <taxon>Eukaryota</taxon>
        <taxon>Fungi</taxon>
        <taxon>Dikarya</taxon>
        <taxon>Basidiomycota</taxon>
        <taxon>Agaricomycotina</taxon>
        <taxon>Agaricomycetes</taxon>
        <taxon>Thelephorales</taxon>
        <taxon>Thelephoraceae</taxon>
        <taxon>Thelephora</taxon>
    </lineage>
</organism>
<keyword evidence="2" id="KW-1185">Reference proteome</keyword>
<name>A0ACB6ZIK8_THEGA</name>
<dbReference type="Proteomes" id="UP000886501">
    <property type="component" value="Unassembled WGS sequence"/>
</dbReference>
<evidence type="ECO:0000313" key="1">
    <source>
        <dbReference type="EMBL" id="KAF9649506.1"/>
    </source>
</evidence>
<sequence length="233" mass="26943">MPHLIFQIDEILRPIADYIGQVSRPTAVEFARCCRAFEEPALRPLWENTTLGNLMYVLPKDVLYFGGPELCVKIFRQLTPTERRRLFRYASWVRRITGFVTEDLACFLQVLFRLPTDDPFPNLRELYGWIEPTLIRFLHRFVSPRLTVLSVHMDTDDRLGCSGYGSLTDAISLIPGSSLQRFSLGEYQWENASIRFKQEVSAMRFTSRYDCVTGRPIPHVGHSNRIRVASVPQ</sequence>
<reference evidence="1" key="1">
    <citation type="submission" date="2019-10" db="EMBL/GenBank/DDBJ databases">
        <authorList>
            <consortium name="DOE Joint Genome Institute"/>
            <person name="Kuo A."/>
            <person name="Miyauchi S."/>
            <person name="Kiss E."/>
            <person name="Drula E."/>
            <person name="Kohler A."/>
            <person name="Sanchez-Garcia M."/>
            <person name="Andreopoulos B."/>
            <person name="Barry K.W."/>
            <person name="Bonito G."/>
            <person name="Buee M."/>
            <person name="Carver A."/>
            <person name="Chen C."/>
            <person name="Cichocki N."/>
            <person name="Clum A."/>
            <person name="Culley D."/>
            <person name="Crous P.W."/>
            <person name="Fauchery L."/>
            <person name="Girlanda M."/>
            <person name="Hayes R."/>
            <person name="Keri Z."/>
            <person name="Labutti K."/>
            <person name="Lipzen A."/>
            <person name="Lombard V."/>
            <person name="Magnuson J."/>
            <person name="Maillard F."/>
            <person name="Morin E."/>
            <person name="Murat C."/>
            <person name="Nolan M."/>
            <person name="Ohm R."/>
            <person name="Pangilinan J."/>
            <person name="Pereira M."/>
            <person name="Perotto S."/>
            <person name="Peter M."/>
            <person name="Riley R."/>
            <person name="Sitrit Y."/>
            <person name="Stielow B."/>
            <person name="Szollosi G."/>
            <person name="Zifcakova L."/>
            <person name="Stursova M."/>
            <person name="Spatafora J.W."/>
            <person name="Tedersoo L."/>
            <person name="Vaario L.-M."/>
            <person name="Yamada A."/>
            <person name="Yan M."/>
            <person name="Wang P."/>
            <person name="Xu J."/>
            <person name="Bruns T."/>
            <person name="Baldrian P."/>
            <person name="Vilgalys R."/>
            <person name="Henrissat B."/>
            <person name="Grigoriev I.V."/>
            <person name="Hibbett D."/>
            <person name="Nagy L.G."/>
            <person name="Martin F.M."/>
        </authorList>
    </citation>
    <scope>NUCLEOTIDE SEQUENCE</scope>
    <source>
        <strain evidence="1">P2</strain>
    </source>
</reference>
<protein>
    <submittedName>
        <fullName evidence="1">Uncharacterized protein</fullName>
    </submittedName>
</protein>
<gene>
    <name evidence="1" type="ORF">BDM02DRAFT_1833884</name>
</gene>
<accession>A0ACB6ZIK8</accession>
<proteinExistence type="predicted"/>
<reference evidence="1" key="2">
    <citation type="journal article" date="2020" name="Nat. Commun.">
        <title>Large-scale genome sequencing of mycorrhizal fungi provides insights into the early evolution of symbiotic traits.</title>
        <authorList>
            <person name="Miyauchi S."/>
            <person name="Kiss E."/>
            <person name="Kuo A."/>
            <person name="Drula E."/>
            <person name="Kohler A."/>
            <person name="Sanchez-Garcia M."/>
            <person name="Morin E."/>
            <person name="Andreopoulos B."/>
            <person name="Barry K.W."/>
            <person name="Bonito G."/>
            <person name="Buee M."/>
            <person name="Carver A."/>
            <person name="Chen C."/>
            <person name="Cichocki N."/>
            <person name="Clum A."/>
            <person name="Culley D."/>
            <person name="Crous P.W."/>
            <person name="Fauchery L."/>
            <person name="Girlanda M."/>
            <person name="Hayes R.D."/>
            <person name="Keri Z."/>
            <person name="LaButti K."/>
            <person name="Lipzen A."/>
            <person name="Lombard V."/>
            <person name="Magnuson J."/>
            <person name="Maillard F."/>
            <person name="Murat C."/>
            <person name="Nolan M."/>
            <person name="Ohm R.A."/>
            <person name="Pangilinan J."/>
            <person name="Pereira M.F."/>
            <person name="Perotto S."/>
            <person name="Peter M."/>
            <person name="Pfister S."/>
            <person name="Riley R."/>
            <person name="Sitrit Y."/>
            <person name="Stielow J.B."/>
            <person name="Szollosi G."/>
            <person name="Zifcakova L."/>
            <person name="Stursova M."/>
            <person name="Spatafora J.W."/>
            <person name="Tedersoo L."/>
            <person name="Vaario L.M."/>
            <person name="Yamada A."/>
            <person name="Yan M."/>
            <person name="Wang P."/>
            <person name="Xu J."/>
            <person name="Bruns T."/>
            <person name="Baldrian P."/>
            <person name="Vilgalys R."/>
            <person name="Dunand C."/>
            <person name="Henrissat B."/>
            <person name="Grigoriev I.V."/>
            <person name="Hibbett D."/>
            <person name="Nagy L.G."/>
            <person name="Martin F.M."/>
        </authorList>
    </citation>
    <scope>NUCLEOTIDE SEQUENCE</scope>
    <source>
        <strain evidence="1">P2</strain>
    </source>
</reference>
<evidence type="ECO:0000313" key="2">
    <source>
        <dbReference type="Proteomes" id="UP000886501"/>
    </source>
</evidence>
<comment type="caution">
    <text evidence="1">The sequence shown here is derived from an EMBL/GenBank/DDBJ whole genome shotgun (WGS) entry which is preliminary data.</text>
</comment>